<dbReference type="GO" id="GO:0045944">
    <property type="term" value="P:positive regulation of transcription by RNA polymerase II"/>
    <property type="evidence" value="ECO:0007669"/>
    <property type="project" value="TreeGrafter"/>
</dbReference>
<name>A0A914I2D6_GLORO</name>
<feature type="domain" description="KANSL3 helical" evidence="2">
    <location>
        <begin position="523"/>
        <end position="691"/>
    </location>
</feature>
<feature type="compositionally biased region" description="Polar residues" evidence="1">
    <location>
        <begin position="277"/>
        <end position="294"/>
    </location>
</feature>
<proteinExistence type="predicted"/>
<sequence>MLDLLYHRVFRSHVNQHTGCTSFGFKLLLFILIITGWRQIKRRKTRIVESQSHESNTRRRPGQMQSNCIYLNSRSPSISSDISFMDDDVNSSFFCDFESDVADADEISQITLREQLNQLRTEDFILQAHFKFATGTLDQQHNNLPSVAYCGDKYFDNFLDEQEEIKLMESPSLVEIPGIATPSYSLVSSPKLGSTEIEISDATNLMESTSPFSQQKEKKQNDSLASDKKRSRRPTMKSDDFVYIPLTKSRMTNSVTGSKIVPKKEKHDENADVEDVSTLSQQKEKTQNASSASDKSIEQRKFEGLPPLTNISALKRRGRPTLKSGDFVYIPLTKSRMPNSVTDYSKVVAKKKRRTKNALIISARSAELNNTEIEMLDGAPILPMEVAASSSQQRENEIIQKESSKSQQRKLVARPSIAKNAVLKRRGRPSLKSNAFIHNSPLTKARITNSVISAKRLELIRRMTQLRHLNPMASALRGACLYEGDYFYRELLVGRSDPCTISEELEIDCVTVHAPGGFDELFVTNPAESCANSINKILLGKRASLNWVHNQEGEDADYPESLFRNLDEEVRAYLHIFLQFIDNQRLVDLATQGVAGGASMFHSLTMKNANRLRESLRLYSKSCQLLIVEVHDWLLKNLSQTRLISYLNLLRFLKNAGSNLGDYIITSSSEESELERANKCISEFLAQKLYEPPLSSSSKLIECDPIKNVSLVLVYPQINTKTSQHTIRAHETIFRNLLPLAVCCVEKIELNLNVDRPISVEECTWMCVRMIRQRVKEIAKRRQNDHIFLAGWGTACWLNHKAVGKISNVSGILDFAFPTESPCGSRGSVDDQICLTYPATLFVVGEDAHNVRMQALKQLRRNMIADSGLIVIGSANHNMLVSPTVLSIERVSQFIIQKNIVEYVMQFIKQVVTDLGPPKECRQFLKPIKLPDIYEVDPAFFKAKPTTGPQRPRKPAEKKEKDENEDKLRNERKTSGLSQKAPFRHPTQAAVNLPAQLQPAIPTASSKYGTHLYSARHTFNTSLKKTLNRQIPPLLQGKRMPMPSSSSAFQETLREEEEAACGTRSIEVTDEGIDDQF</sequence>
<feature type="compositionally biased region" description="Basic and acidic residues" evidence="1">
    <location>
        <begin position="954"/>
        <end position="974"/>
    </location>
</feature>
<organism evidence="3 4">
    <name type="scientific">Globodera rostochiensis</name>
    <name type="common">Golden nematode worm</name>
    <name type="synonym">Heterodera rostochiensis</name>
    <dbReference type="NCBI Taxonomy" id="31243"/>
    <lineage>
        <taxon>Eukaryota</taxon>
        <taxon>Metazoa</taxon>
        <taxon>Ecdysozoa</taxon>
        <taxon>Nematoda</taxon>
        <taxon>Chromadorea</taxon>
        <taxon>Rhabditida</taxon>
        <taxon>Tylenchina</taxon>
        <taxon>Tylenchomorpha</taxon>
        <taxon>Tylenchoidea</taxon>
        <taxon>Heteroderidae</taxon>
        <taxon>Heteroderinae</taxon>
        <taxon>Globodera</taxon>
    </lineage>
</organism>
<accession>A0A914I2D6</accession>
<evidence type="ECO:0000259" key="2">
    <source>
        <dbReference type="Pfam" id="PF23154"/>
    </source>
</evidence>
<evidence type="ECO:0000313" key="4">
    <source>
        <dbReference type="WBParaSite" id="Gr19_v10_g598.t2"/>
    </source>
</evidence>
<feature type="region of interest" description="Disordered" evidence="1">
    <location>
        <begin position="1035"/>
        <end position="1077"/>
    </location>
</feature>
<dbReference type="Pfam" id="PF23154">
    <property type="entry name" value="KANSL3_1st"/>
    <property type="match status" value="1"/>
</dbReference>
<evidence type="ECO:0000256" key="1">
    <source>
        <dbReference type="SAM" id="MobiDB-lite"/>
    </source>
</evidence>
<feature type="region of interest" description="Disordered" evidence="1">
    <location>
        <begin position="208"/>
        <end position="304"/>
    </location>
</feature>
<dbReference type="AlphaFoldDB" id="A0A914I2D6"/>
<dbReference type="InterPro" id="IPR056519">
    <property type="entry name" value="KANSL3_1st"/>
</dbReference>
<dbReference type="InterPro" id="IPR026555">
    <property type="entry name" value="NSL3/Tex30"/>
</dbReference>
<feature type="region of interest" description="Disordered" evidence="1">
    <location>
        <begin position="941"/>
        <end position="985"/>
    </location>
</feature>
<dbReference type="GO" id="GO:0044545">
    <property type="term" value="C:NSL complex"/>
    <property type="evidence" value="ECO:0007669"/>
    <property type="project" value="TreeGrafter"/>
</dbReference>
<reference evidence="4" key="1">
    <citation type="submission" date="2022-11" db="UniProtKB">
        <authorList>
            <consortium name="WormBaseParasite"/>
        </authorList>
    </citation>
    <scope>IDENTIFICATION</scope>
</reference>
<dbReference type="Proteomes" id="UP000887572">
    <property type="component" value="Unplaced"/>
</dbReference>
<protein>
    <submittedName>
        <fullName evidence="4">KAT8 regulatory NSL complex subunit 3</fullName>
    </submittedName>
</protein>
<feature type="compositionally biased region" description="Basic and acidic residues" evidence="1">
    <location>
        <begin position="215"/>
        <end position="228"/>
    </location>
</feature>
<feature type="compositionally biased region" description="Acidic residues" evidence="1">
    <location>
        <begin position="1068"/>
        <end position="1077"/>
    </location>
</feature>
<dbReference type="WBParaSite" id="Gr19_v10_g598.t2">
    <property type="protein sequence ID" value="Gr19_v10_g598.t2"/>
    <property type="gene ID" value="Gr19_v10_g598"/>
</dbReference>
<evidence type="ECO:0000313" key="3">
    <source>
        <dbReference type="Proteomes" id="UP000887572"/>
    </source>
</evidence>
<dbReference type="PANTHER" id="PTHR13136">
    <property type="entry name" value="TESTIS DEVELOPMENT PROTEIN PRTD"/>
    <property type="match status" value="1"/>
</dbReference>
<keyword evidence="3" id="KW-1185">Reference proteome</keyword>
<dbReference type="PANTHER" id="PTHR13136:SF16">
    <property type="entry name" value="KAT8 REGULATORY NSL COMPLEX SUBUNIT 3"/>
    <property type="match status" value="1"/>
</dbReference>